<dbReference type="EMBL" id="JACGCM010002607">
    <property type="protein sequence ID" value="KAF6138252.1"/>
    <property type="molecule type" value="Genomic_DNA"/>
</dbReference>
<sequence length="184" mass="21124">MAPLLLPSSRSPRSRRLPGIGKMASVEGPGGSLSYDIAAGDNGGKIDERGTRLWGNTCIEVLLSELLAMLMCLADLEFDYINPYDSARRINGVVLPEFISQGALCFLFLVSGHWVMFLISVPYAYYNVRMYMQRQHLVDITEIFNLLNWEKKQRLFKLVYLVVLLFMSIFWMIWSVLEDHDDNY</sequence>
<comment type="similarity">
    <text evidence="2">Belongs to the cornichon family.</text>
</comment>
<dbReference type="GO" id="GO:0016020">
    <property type="term" value="C:membrane"/>
    <property type="evidence" value="ECO:0007669"/>
    <property type="project" value="UniProtKB-SubCell"/>
</dbReference>
<keyword evidence="5 7" id="KW-0472">Membrane</keyword>
<comment type="subcellular location">
    <subcellularLocation>
        <location evidence="1">Membrane</location>
        <topology evidence="1">Multi-pass membrane protein</topology>
    </subcellularLocation>
</comment>
<dbReference type="Proteomes" id="UP000541444">
    <property type="component" value="Unassembled WGS sequence"/>
</dbReference>
<proteinExistence type="inferred from homology"/>
<evidence type="ECO:0000313" key="9">
    <source>
        <dbReference type="Proteomes" id="UP000541444"/>
    </source>
</evidence>
<evidence type="ECO:0000256" key="4">
    <source>
        <dbReference type="ARBA" id="ARBA00022989"/>
    </source>
</evidence>
<name>A0A7J7L6P1_9MAGN</name>
<dbReference type="PANTHER" id="PTHR12290">
    <property type="entry name" value="CORNICHON-RELATED"/>
    <property type="match status" value="1"/>
</dbReference>
<evidence type="ECO:0000256" key="5">
    <source>
        <dbReference type="ARBA" id="ARBA00023136"/>
    </source>
</evidence>
<protein>
    <submittedName>
        <fullName evidence="8">Uncharacterized protein</fullName>
    </submittedName>
</protein>
<reference evidence="8 9" key="1">
    <citation type="journal article" date="2020" name="IScience">
        <title>Genome Sequencing of the Endangered Kingdonia uniflora (Circaeasteraceae, Ranunculales) Reveals Potential Mechanisms of Evolutionary Specialization.</title>
        <authorList>
            <person name="Sun Y."/>
            <person name="Deng T."/>
            <person name="Zhang A."/>
            <person name="Moore M.J."/>
            <person name="Landis J.B."/>
            <person name="Lin N."/>
            <person name="Zhang H."/>
            <person name="Zhang X."/>
            <person name="Huang J."/>
            <person name="Zhang X."/>
            <person name="Sun H."/>
            <person name="Wang H."/>
        </authorList>
    </citation>
    <scope>NUCLEOTIDE SEQUENCE [LARGE SCALE GENOMIC DNA]</scope>
    <source>
        <strain evidence="8">TB1705</strain>
        <tissue evidence="8">Leaf</tissue>
    </source>
</reference>
<organism evidence="8 9">
    <name type="scientific">Kingdonia uniflora</name>
    <dbReference type="NCBI Taxonomy" id="39325"/>
    <lineage>
        <taxon>Eukaryota</taxon>
        <taxon>Viridiplantae</taxon>
        <taxon>Streptophyta</taxon>
        <taxon>Embryophyta</taxon>
        <taxon>Tracheophyta</taxon>
        <taxon>Spermatophyta</taxon>
        <taxon>Magnoliopsida</taxon>
        <taxon>Ranunculales</taxon>
        <taxon>Circaeasteraceae</taxon>
        <taxon>Kingdonia</taxon>
    </lineage>
</organism>
<evidence type="ECO:0000256" key="2">
    <source>
        <dbReference type="ARBA" id="ARBA00010095"/>
    </source>
</evidence>
<keyword evidence="9" id="KW-1185">Reference proteome</keyword>
<feature type="region of interest" description="Disordered" evidence="6">
    <location>
        <begin position="1"/>
        <end position="25"/>
    </location>
</feature>
<dbReference type="GO" id="GO:0016192">
    <property type="term" value="P:vesicle-mediated transport"/>
    <property type="evidence" value="ECO:0007669"/>
    <property type="project" value="InterPro"/>
</dbReference>
<keyword evidence="3 7" id="KW-0812">Transmembrane</keyword>
<dbReference type="SMART" id="SM01398">
    <property type="entry name" value="Cornichon"/>
    <property type="match status" value="1"/>
</dbReference>
<feature type="transmembrane region" description="Helical" evidence="7">
    <location>
        <begin position="98"/>
        <end position="126"/>
    </location>
</feature>
<gene>
    <name evidence="8" type="ORF">GIB67_019422</name>
</gene>
<evidence type="ECO:0000256" key="7">
    <source>
        <dbReference type="SAM" id="Phobius"/>
    </source>
</evidence>
<evidence type="ECO:0000256" key="1">
    <source>
        <dbReference type="ARBA" id="ARBA00004141"/>
    </source>
</evidence>
<evidence type="ECO:0000256" key="3">
    <source>
        <dbReference type="ARBA" id="ARBA00022692"/>
    </source>
</evidence>
<accession>A0A7J7L6P1</accession>
<keyword evidence="4 7" id="KW-1133">Transmembrane helix</keyword>
<evidence type="ECO:0000313" key="8">
    <source>
        <dbReference type="EMBL" id="KAF6138252.1"/>
    </source>
</evidence>
<dbReference type="AlphaFoldDB" id="A0A7J7L6P1"/>
<feature type="compositionally biased region" description="Low complexity" evidence="6">
    <location>
        <begin position="1"/>
        <end position="11"/>
    </location>
</feature>
<evidence type="ECO:0000256" key="6">
    <source>
        <dbReference type="SAM" id="MobiDB-lite"/>
    </source>
</evidence>
<dbReference type="OrthoDB" id="434393at2759"/>
<dbReference type="Pfam" id="PF03311">
    <property type="entry name" value="Cornichon"/>
    <property type="match status" value="1"/>
</dbReference>
<dbReference type="InterPro" id="IPR003377">
    <property type="entry name" value="Cornichon"/>
</dbReference>
<feature type="transmembrane region" description="Helical" evidence="7">
    <location>
        <begin position="158"/>
        <end position="177"/>
    </location>
</feature>
<comment type="caution">
    <text evidence="8">The sequence shown here is derived from an EMBL/GenBank/DDBJ whole genome shotgun (WGS) entry which is preliminary data.</text>
</comment>